<evidence type="ECO:0000313" key="4">
    <source>
        <dbReference type="Proteomes" id="UP000785679"/>
    </source>
</evidence>
<feature type="coiled-coil region" evidence="1">
    <location>
        <begin position="268"/>
        <end position="319"/>
    </location>
</feature>
<feature type="coiled-coil region" evidence="1">
    <location>
        <begin position="357"/>
        <end position="384"/>
    </location>
</feature>
<feature type="compositionally biased region" description="Basic and acidic residues" evidence="2">
    <location>
        <begin position="50"/>
        <end position="72"/>
    </location>
</feature>
<reference evidence="3" key="1">
    <citation type="submission" date="2019-06" db="EMBL/GenBank/DDBJ databases">
        <authorList>
            <person name="Zheng W."/>
        </authorList>
    </citation>
    <scope>NUCLEOTIDE SEQUENCE</scope>
    <source>
        <strain evidence="3">QDHG01</strain>
    </source>
</reference>
<keyword evidence="1" id="KW-0175">Coiled coil</keyword>
<dbReference type="Proteomes" id="UP000785679">
    <property type="component" value="Unassembled WGS sequence"/>
</dbReference>
<dbReference type="EMBL" id="RRYP01004987">
    <property type="protein sequence ID" value="TNV82414.1"/>
    <property type="molecule type" value="Genomic_DNA"/>
</dbReference>
<dbReference type="AlphaFoldDB" id="A0A8J8T4X6"/>
<sequence length="610" mass="70877">MDQELPLSQILQNYKVVNVQPRNSSPHKKMSFEVPVERILNIKRRRIKRRESVDDGSSQKEERSHSPDEEGKVQNTGESDQILEEDQEQAQPEEELDPEVVAWLTRPVNSSEKRKRFFLEAAKFDMQEFFNDRDDDAKQTANVQANFIFGEKRKDELPEETCQVRWTKLMNVILPDKFNKKVKDMIRFIYNEHSIINRNMPFMFKKLDKDVLQKQLKMAMGEQLKNAKTRLLDEHISSQQTQEMPVNPFTQLQQQQESQKPSLSPLQKKKQTLNFQSLLQEAQTLQTEVEKSSKYLDTFKRYNERIENKKKLQEQQQNLSLLSNYKKRYNQTNTGTEENKQGFNMQMKENGKNFRLQQMEKEEKERLELSAQNLKLRARQIQSELGGDVMVKSKSIEHQKRMLRNPLVGASDVKYSDFETIIKLPQADKGNVSQSPILLKGQKGIKQATSRMQNLGNRYRTTQAQTSIDEQTSVKETLTQLTDQQLQSLKLILDRGNNAQSHLSRAFIQKSASIGPAIRDTINEFSDVLPKSRMQQNYLNGGLGEYNSVYQSPSKYGLNDLKTPPVVQNPMALVRQPTSLKKFLSQQLKKSQKKKKANKIVVLPDIYCKL</sequence>
<comment type="caution">
    <text evidence="3">The sequence shown here is derived from an EMBL/GenBank/DDBJ whole genome shotgun (WGS) entry which is preliminary data.</text>
</comment>
<protein>
    <submittedName>
        <fullName evidence="3">Uncharacterized protein</fullName>
    </submittedName>
</protein>
<evidence type="ECO:0000313" key="3">
    <source>
        <dbReference type="EMBL" id="TNV82414.1"/>
    </source>
</evidence>
<accession>A0A8J8T4X6</accession>
<evidence type="ECO:0000256" key="1">
    <source>
        <dbReference type="SAM" id="Coils"/>
    </source>
</evidence>
<evidence type="ECO:0000256" key="2">
    <source>
        <dbReference type="SAM" id="MobiDB-lite"/>
    </source>
</evidence>
<name>A0A8J8T4X6_HALGN</name>
<keyword evidence="4" id="KW-1185">Reference proteome</keyword>
<feature type="region of interest" description="Disordered" evidence="2">
    <location>
        <begin position="45"/>
        <end position="99"/>
    </location>
</feature>
<proteinExistence type="predicted"/>
<feature type="compositionally biased region" description="Acidic residues" evidence="2">
    <location>
        <begin position="81"/>
        <end position="98"/>
    </location>
</feature>
<organism evidence="3 4">
    <name type="scientific">Halteria grandinella</name>
    <dbReference type="NCBI Taxonomy" id="5974"/>
    <lineage>
        <taxon>Eukaryota</taxon>
        <taxon>Sar</taxon>
        <taxon>Alveolata</taxon>
        <taxon>Ciliophora</taxon>
        <taxon>Intramacronucleata</taxon>
        <taxon>Spirotrichea</taxon>
        <taxon>Stichotrichia</taxon>
        <taxon>Sporadotrichida</taxon>
        <taxon>Halteriidae</taxon>
        <taxon>Halteria</taxon>
    </lineage>
</organism>
<gene>
    <name evidence="3" type="ORF">FGO68_gene16874</name>
</gene>